<evidence type="ECO:0000313" key="2">
    <source>
        <dbReference type="EMBL" id="ORY14920.1"/>
    </source>
</evidence>
<dbReference type="Proteomes" id="UP000193144">
    <property type="component" value="Unassembled WGS sequence"/>
</dbReference>
<feature type="compositionally biased region" description="Polar residues" evidence="1">
    <location>
        <begin position="142"/>
        <end position="154"/>
    </location>
</feature>
<evidence type="ECO:0000256" key="1">
    <source>
        <dbReference type="SAM" id="MobiDB-lite"/>
    </source>
</evidence>
<protein>
    <submittedName>
        <fullName evidence="2">Uncharacterized protein</fullName>
    </submittedName>
</protein>
<name>A0A1Y1ZXJ7_9PLEO</name>
<keyword evidence="3" id="KW-1185">Reference proteome</keyword>
<reference evidence="2 3" key="1">
    <citation type="submission" date="2016-07" db="EMBL/GenBank/DDBJ databases">
        <title>Pervasive Adenine N6-methylation of Active Genes in Fungi.</title>
        <authorList>
            <consortium name="DOE Joint Genome Institute"/>
            <person name="Mondo S.J."/>
            <person name="Dannebaum R.O."/>
            <person name="Kuo R.C."/>
            <person name="Labutti K."/>
            <person name="Haridas S."/>
            <person name="Kuo A."/>
            <person name="Salamov A."/>
            <person name="Ahrendt S.R."/>
            <person name="Lipzen A."/>
            <person name="Sullivan W."/>
            <person name="Andreopoulos W.B."/>
            <person name="Clum A."/>
            <person name="Lindquist E."/>
            <person name="Daum C."/>
            <person name="Ramamoorthy G.K."/>
            <person name="Gryganskyi A."/>
            <person name="Culley D."/>
            <person name="Magnuson J.K."/>
            <person name="James T.Y."/>
            <person name="O'Malley M.A."/>
            <person name="Stajich J.E."/>
            <person name="Spatafora J.W."/>
            <person name="Visel A."/>
            <person name="Grigoriev I.V."/>
        </authorList>
    </citation>
    <scope>NUCLEOTIDE SEQUENCE [LARGE SCALE GENOMIC DNA]</scope>
    <source>
        <strain evidence="2 3">CBS 115471</strain>
    </source>
</reference>
<evidence type="ECO:0000313" key="3">
    <source>
        <dbReference type="Proteomes" id="UP000193144"/>
    </source>
</evidence>
<organism evidence="2 3">
    <name type="scientific">Clohesyomyces aquaticus</name>
    <dbReference type="NCBI Taxonomy" id="1231657"/>
    <lineage>
        <taxon>Eukaryota</taxon>
        <taxon>Fungi</taxon>
        <taxon>Dikarya</taxon>
        <taxon>Ascomycota</taxon>
        <taxon>Pezizomycotina</taxon>
        <taxon>Dothideomycetes</taxon>
        <taxon>Pleosporomycetidae</taxon>
        <taxon>Pleosporales</taxon>
        <taxon>Lindgomycetaceae</taxon>
        <taxon>Clohesyomyces</taxon>
    </lineage>
</organism>
<comment type="caution">
    <text evidence="2">The sequence shown here is derived from an EMBL/GenBank/DDBJ whole genome shotgun (WGS) entry which is preliminary data.</text>
</comment>
<dbReference type="AlphaFoldDB" id="A0A1Y1ZXJ7"/>
<dbReference type="EMBL" id="MCFA01000029">
    <property type="protein sequence ID" value="ORY14920.1"/>
    <property type="molecule type" value="Genomic_DNA"/>
</dbReference>
<accession>A0A1Y1ZXJ7</accession>
<proteinExistence type="predicted"/>
<gene>
    <name evidence="2" type="ORF">BCR34DRAFT_644701</name>
</gene>
<sequence>MPEIAGFQLVHFSRRNGFFRRASLPWIQPQPTIAADVTRQRGLEPKMLAARHDPQIEREWGPAQNPPHRPILDKNAQIEAMKKLAMILARRHKRQCGPSVLELQSFTLQLVKKLPAYSSGLIGFVLVTSCSPSRIKPRQTWERNSSSKGGSTQHRLLPAKHQRGSILSIFLWKSTQIKCQACTIRIHF</sequence>
<feature type="region of interest" description="Disordered" evidence="1">
    <location>
        <begin position="137"/>
        <end position="157"/>
    </location>
</feature>